<evidence type="ECO:0000256" key="2">
    <source>
        <dbReference type="ARBA" id="ARBA00022801"/>
    </source>
</evidence>
<dbReference type="InterPro" id="IPR020476">
    <property type="entry name" value="Nudix_hydrolase"/>
</dbReference>
<dbReference type="PANTHER" id="PTHR43046:SF14">
    <property type="entry name" value="MUTT_NUDIX FAMILY PROTEIN"/>
    <property type="match status" value="1"/>
</dbReference>
<dbReference type="PROSITE" id="PS00893">
    <property type="entry name" value="NUDIX_BOX"/>
    <property type="match status" value="1"/>
</dbReference>
<dbReference type="EMBL" id="JAMQCR010000001">
    <property type="protein sequence ID" value="MCM2532756.1"/>
    <property type="molecule type" value="Genomic_DNA"/>
</dbReference>
<dbReference type="InterPro" id="IPR015797">
    <property type="entry name" value="NUDIX_hydrolase-like_dom_sf"/>
</dbReference>
<comment type="cofactor">
    <cofactor evidence="1">
        <name>Mg(2+)</name>
        <dbReference type="ChEBI" id="CHEBI:18420"/>
    </cofactor>
</comment>
<protein>
    <submittedName>
        <fullName evidence="5">NUDIX hydrolase</fullName>
    </submittedName>
</protein>
<evidence type="ECO:0000313" key="5">
    <source>
        <dbReference type="EMBL" id="MCM2532756.1"/>
    </source>
</evidence>
<dbReference type="InterPro" id="IPR000086">
    <property type="entry name" value="NUDIX_hydrolase_dom"/>
</dbReference>
<accession>A0ABT0W8V1</accession>
<dbReference type="PROSITE" id="PS51462">
    <property type="entry name" value="NUDIX"/>
    <property type="match status" value="1"/>
</dbReference>
<reference evidence="5 6" key="1">
    <citation type="submission" date="2022-06" db="EMBL/GenBank/DDBJ databases">
        <authorList>
            <person name="Jeon C.O."/>
        </authorList>
    </citation>
    <scope>NUCLEOTIDE SEQUENCE [LARGE SCALE GENOMIC DNA]</scope>
    <source>
        <strain evidence="5 6">KCTC 13943</strain>
    </source>
</reference>
<evidence type="ECO:0000256" key="1">
    <source>
        <dbReference type="ARBA" id="ARBA00001946"/>
    </source>
</evidence>
<name>A0ABT0W8V1_9BACI</name>
<dbReference type="GO" id="GO:0016787">
    <property type="term" value="F:hydrolase activity"/>
    <property type="evidence" value="ECO:0007669"/>
    <property type="project" value="UniProtKB-KW"/>
</dbReference>
<comment type="caution">
    <text evidence="5">The sequence shown here is derived from an EMBL/GenBank/DDBJ whole genome shotgun (WGS) entry which is preliminary data.</text>
</comment>
<evidence type="ECO:0000259" key="4">
    <source>
        <dbReference type="PROSITE" id="PS51462"/>
    </source>
</evidence>
<sequence length="135" mass="15190">MAFPKHRVAASVAVVNSKNEILLVKNWKRGWEFPGGYVENGESVKTAAIREVREEAGVEIHLTKFCGLIQDVKFSRCTVQFLGKPVGGDLAGGDDALDAVYFSIEEALQKVTWKTYKERIKKCLNEEEHPFFIES</sequence>
<gene>
    <name evidence="5" type="ORF">NDK43_10620</name>
</gene>
<dbReference type="SUPFAM" id="SSF55811">
    <property type="entry name" value="Nudix"/>
    <property type="match status" value="1"/>
</dbReference>
<dbReference type="PRINTS" id="PR00502">
    <property type="entry name" value="NUDIXFAMILY"/>
</dbReference>
<feature type="domain" description="Nudix hydrolase" evidence="4">
    <location>
        <begin position="5"/>
        <end position="125"/>
    </location>
</feature>
<comment type="similarity">
    <text evidence="3">Belongs to the Nudix hydrolase family.</text>
</comment>
<dbReference type="PANTHER" id="PTHR43046">
    <property type="entry name" value="GDP-MANNOSE MANNOSYL HYDROLASE"/>
    <property type="match status" value="1"/>
</dbReference>
<dbReference type="InterPro" id="IPR020084">
    <property type="entry name" value="NUDIX_hydrolase_CS"/>
</dbReference>
<organism evidence="5 6">
    <name type="scientific">Neobacillus pocheonensis</name>
    <dbReference type="NCBI Taxonomy" id="363869"/>
    <lineage>
        <taxon>Bacteria</taxon>
        <taxon>Bacillati</taxon>
        <taxon>Bacillota</taxon>
        <taxon>Bacilli</taxon>
        <taxon>Bacillales</taxon>
        <taxon>Bacillaceae</taxon>
        <taxon>Neobacillus</taxon>
    </lineage>
</organism>
<keyword evidence="6" id="KW-1185">Reference proteome</keyword>
<keyword evidence="2 3" id="KW-0378">Hydrolase</keyword>
<dbReference type="Proteomes" id="UP001523262">
    <property type="component" value="Unassembled WGS sequence"/>
</dbReference>
<dbReference type="Gene3D" id="3.90.79.10">
    <property type="entry name" value="Nucleoside Triphosphate Pyrophosphohydrolase"/>
    <property type="match status" value="1"/>
</dbReference>
<evidence type="ECO:0000256" key="3">
    <source>
        <dbReference type="RuleBase" id="RU003476"/>
    </source>
</evidence>
<dbReference type="CDD" id="cd02883">
    <property type="entry name" value="NUDIX_Hydrolase"/>
    <property type="match status" value="1"/>
</dbReference>
<proteinExistence type="inferred from homology"/>
<evidence type="ECO:0000313" key="6">
    <source>
        <dbReference type="Proteomes" id="UP001523262"/>
    </source>
</evidence>
<dbReference type="Pfam" id="PF00293">
    <property type="entry name" value="NUDIX"/>
    <property type="match status" value="1"/>
</dbReference>